<gene>
    <name evidence="1" type="ORF">Q5H92_11500</name>
</gene>
<sequence>MLSSFLKHQPGPVRLPHIIRLSALAVGLLGLLPGCSKDDEPTTPTVTNPDRISVPQAAVHPEGVQWDEANKRFIVSSRTKGFISTVKDDSTFAQLADNANLISTIGVNLDAGRNRVLVAVSDMGANTARSTAATLRKRAGLAIFNNTTGALINYVDLGSLPGTTTYPNAANYPNHFANDIAVDKDGNAYVTDGSAPIIYKVDPQGVGSVFFTSPQFDPGTGFGLNGLVYHPDGYLIVAKANTGTLFKVPIATPASFTTITNAAGLSLTGADGLLLTDPQTLLLVSGSQSTVYRLNSTDSWANVRSTGTFATGATSPATITKRGNDAYVLYPYTATSPRFKIVKVSF</sequence>
<dbReference type="PANTHER" id="PTHR31460">
    <property type="match status" value="1"/>
</dbReference>
<dbReference type="PANTHER" id="PTHR31460:SF3">
    <property type="entry name" value="MESOCENTIN"/>
    <property type="match status" value="1"/>
</dbReference>
<evidence type="ECO:0008006" key="3">
    <source>
        <dbReference type="Google" id="ProtNLM"/>
    </source>
</evidence>
<organism evidence="1 2">
    <name type="scientific">Hymenobacter mellowenesis</name>
    <dbReference type="NCBI Taxonomy" id="3063995"/>
    <lineage>
        <taxon>Bacteria</taxon>
        <taxon>Pseudomonadati</taxon>
        <taxon>Bacteroidota</taxon>
        <taxon>Cytophagia</taxon>
        <taxon>Cytophagales</taxon>
        <taxon>Hymenobacteraceae</taxon>
        <taxon>Hymenobacter</taxon>
    </lineage>
</organism>
<keyword evidence="2" id="KW-1185">Reference proteome</keyword>
<dbReference type="RefSeq" id="WP_305011669.1">
    <property type="nucleotide sequence ID" value="NZ_JAUQSX010000005.1"/>
</dbReference>
<dbReference type="EMBL" id="JAUQSX010000005">
    <property type="protein sequence ID" value="MDO7846986.1"/>
    <property type="molecule type" value="Genomic_DNA"/>
</dbReference>
<comment type="caution">
    <text evidence="1">The sequence shown here is derived from an EMBL/GenBank/DDBJ whole genome shotgun (WGS) entry which is preliminary data.</text>
</comment>
<protein>
    <recommendedName>
        <fullName evidence="3">SMP-30/Gluconolactonase/LRE-like region domain-containing protein</fullName>
    </recommendedName>
</protein>
<dbReference type="Proteomes" id="UP001167796">
    <property type="component" value="Unassembled WGS sequence"/>
</dbReference>
<evidence type="ECO:0000313" key="2">
    <source>
        <dbReference type="Proteomes" id="UP001167796"/>
    </source>
</evidence>
<name>A0ABT9AAW5_9BACT</name>
<dbReference type="SUPFAM" id="SSF63829">
    <property type="entry name" value="Calcium-dependent phosphotriesterase"/>
    <property type="match status" value="1"/>
</dbReference>
<evidence type="ECO:0000313" key="1">
    <source>
        <dbReference type="EMBL" id="MDO7846986.1"/>
    </source>
</evidence>
<proteinExistence type="predicted"/>
<dbReference type="InterPro" id="IPR053224">
    <property type="entry name" value="Sensory_adhesion_molecule"/>
</dbReference>
<accession>A0ABT9AAW5</accession>
<dbReference type="InterPro" id="IPR011042">
    <property type="entry name" value="6-blade_b-propeller_TolB-like"/>
</dbReference>
<dbReference type="Gene3D" id="2.120.10.30">
    <property type="entry name" value="TolB, C-terminal domain"/>
    <property type="match status" value="1"/>
</dbReference>
<reference evidence="1" key="1">
    <citation type="submission" date="2023-07" db="EMBL/GenBank/DDBJ databases">
        <authorList>
            <person name="Kim M.K."/>
        </authorList>
    </citation>
    <scope>NUCLEOTIDE SEQUENCE</scope>
    <source>
        <strain evidence="1">M29</strain>
    </source>
</reference>